<evidence type="ECO:0000313" key="3">
    <source>
        <dbReference type="Proteomes" id="UP000178377"/>
    </source>
</evidence>
<dbReference type="PANTHER" id="PTHR34819">
    <property type="entry name" value="LARGE CYSTEINE-RICH PERIPLASMIC PROTEIN OMCB"/>
    <property type="match status" value="1"/>
</dbReference>
<protein>
    <recommendedName>
        <fullName evidence="4">DUF11 domain-containing protein</fullName>
    </recommendedName>
</protein>
<proteinExistence type="predicted"/>
<keyword evidence="1" id="KW-1133">Transmembrane helix</keyword>
<comment type="caution">
    <text evidence="2">The sequence shown here is derived from an EMBL/GenBank/DDBJ whole genome shotgun (WGS) entry which is preliminary data.</text>
</comment>
<evidence type="ECO:0000313" key="2">
    <source>
        <dbReference type="EMBL" id="OGE91157.1"/>
    </source>
</evidence>
<gene>
    <name evidence="2" type="ORF">A2722_03990</name>
</gene>
<evidence type="ECO:0000256" key="1">
    <source>
        <dbReference type="SAM" id="Phobius"/>
    </source>
</evidence>
<keyword evidence="1" id="KW-0472">Membrane</keyword>
<accession>A0A1F5PMQ9</accession>
<dbReference type="AlphaFoldDB" id="A0A1F5PMQ9"/>
<organism evidence="2 3">
    <name type="scientific">Candidatus Doudnabacteria bacterium RIFCSPHIGHO2_01_FULL_50_11</name>
    <dbReference type="NCBI Taxonomy" id="1817828"/>
    <lineage>
        <taxon>Bacteria</taxon>
        <taxon>Candidatus Doudnaibacteriota</taxon>
    </lineage>
</organism>
<dbReference type="EMBL" id="MFEO01000004">
    <property type="protein sequence ID" value="OGE91157.1"/>
    <property type="molecule type" value="Genomic_DNA"/>
</dbReference>
<evidence type="ECO:0008006" key="4">
    <source>
        <dbReference type="Google" id="ProtNLM"/>
    </source>
</evidence>
<dbReference type="Proteomes" id="UP000178377">
    <property type="component" value="Unassembled WGS sequence"/>
</dbReference>
<keyword evidence="1" id="KW-0812">Transmembrane</keyword>
<name>A0A1F5PMQ9_9BACT</name>
<reference evidence="2 3" key="1">
    <citation type="journal article" date="2016" name="Nat. Commun.">
        <title>Thousands of microbial genomes shed light on interconnected biogeochemical processes in an aquifer system.</title>
        <authorList>
            <person name="Anantharaman K."/>
            <person name="Brown C.T."/>
            <person name="Hug L.A."/>
            <person name="Sharon I."/>
            <person name="Castelle C.J."/>
            <person name="Probst A.J."/>
            <person name="Thomas B.C."/>
            <person name="Singh A."/>
            <person name="Wilkins M.J."/>
            <person name="Karaoz U."/>
            <person name="Brodie E.L."/>
            <person name="Williams K.H."/>
            <person name="Hubbard S.S."/>
            <person name="Banfield J.F."/>
        </authorList>
    </citation>
    <scope>NUCLEOTIDE SEQUENCE [LARGE SCALE GENOMIC DNA]</scope>
</reference>
<dbReference type="STRING" id="1817828.A2722_03990"/>
<dbReference type="InterPro" id="IPR051172">
    <property type="entry name" value="Chlamydia_OmcB"/>
</dbReference>
<sequence>MLEPPKNSIYSMPEEEITEGAKLPGASLLTRVPRTAQWFAVVGVLILGLLAFIGWRVFWNPQSGSPANVVLHFDITTDVTSGSAVEFTLTYENRDSHALKNVRLEILYPDGFRFLDSSVTSREGTGRNFDYDQIPSRGRGSIVINGLFTGIPDESKLLQAKIYYQLENSSAQFFSQTEVRVNLLAPDLNLRVSGPAQVINSQKIEYTVSYQNISGQTLTRAQLQLALPDGFEFASSSIPTLDRKRWDLDTLVPDQAGTLLLRGRMSGSIGDERVLKAELGYIDNGTFVLQNRAYFTSTIIESPLHVSYSSAVKNGIAEEGDTITFTITYVNAGREGIHNVRLGMHFEGDAVDYKHARAEGGALVGHDFLWNASSKPQLALIQPGQSGSFYLDIGVNRDLGSSGVKDPTISFNAYSSADEFADPILGTPDRVKIRSRVQPDVQVSYVSGPQPPRTDQDSQYRITLRVSDSFNELDDISFSGYLNIPFVSLIDGTIDPTGESGQVNFIDSSGRLTWRVTTLPAFSTRQVSFVVSVRSPGGSAVAMPITKSMEVSATNTFTEEALPAVRVEDRNINLQ</sequence>
<feature type="transmembrane region" description="Helical" evidence="1">
    <location>
        <begin position="38"/>
        <end position="59"/>
    </location>
</feature>